<feature type="compositionally biased region" description="Polar residues" evidence="1">
    <location>
        <begin position="235"/>
        <end position="249"/>
    </location>
</feature>
<feature type="compositionally biased region" description="Low complexity" evidence="1">
    <location>
        <begin position="250"/>
        <end position="265"/>
    </location>
</feature>
<protein>
    <submittedName>
        <fullName evidence="2">Uncharacterized protein</fullName>
    </submittedName>
</protein>
<evidence type="ECO:0000256" key="1">
    <source>
        <dbReference type="SAM" id="MobiDB-lite"/>
    </source>
</evidence>
<proteinExistence type="predicted"/>
<feature type="region of interest" description="Disordered" evidence="1">
    <location>
        <begin position="407"/>
        <end position="454"/>
    </location>
</feature>
<feature type="compositionally biased region" description="Basic and acidic residues" evidence="1">
    <location>
        <begin position="166"/>
        <end position="199"/>
    </location>
</feature>
<dbReference type="AlphaFoldDB" id="A0A8S1EDJ4"/>
<feature type="compositionally biased region" description="Polar residues" evidence="1">
    <location>
        <begin position="17"/>
        <end position="27"/>
    </location>
</feature>
<dbReference type="Proteomes" id="UP000494206">
    <property type="component" value="Unassembled WGS sequence"/>
</dbReference>
<keyword evidence="3" id="KW-1185">Reference proteome</keyword>
<evidence type="ECO:0000313" key="3">
    <source>
        <dbReference type="Proteomes" id="UP000494206"/>
    </source>
</evidence>
<feature type="compositionally biased region" description="Low complexity" evidence="1">
    <location>
        <begin position="296"/>
        <end position="306"/>
    </location>
</feature>
<feature type="compositionally biased region" description="Polar residues" evidence="1">
    <location>
        <begin position="1"/>
        <end position="10"/>
    </location>
</feature>
<feature type="compositionally biased region" description="Low complexity" evidence="1">
    <location>
        <begin position="132"/>
        <end position="145"/>
    </location>
</feature>
<accession>A0A8S1EDJ4</accession>
<feature type="compositionally biased region" description="Polar residues" evidence="1">
    <location>
        <begin position="96"/>
        <end position="131"/>
    </location>
</feature>
<feature type="compositionally biased region" description="Low complexity" evidence="1">
    <location>
        <begin position="213"/>
        <end position="228"/>
    </location>
</feature>
<gene>
    <name evidence="2" type="ORF">CBOVIS_LOCUS2002</name>
</gene>
<feature type="region of interest" description="Disordered" evidence="1">
    <location>
        <begin position="95"/>
        <end position="372"/>
    </location>
</feature>
<feature type="compositionally biased region" description="Basic and acidic residues" evidence="1">
    <location>
        <begin position="338"/>
        <end position="350"/>
    </location>
</feature>
<feature type="compositionally biased region" description="Basic residues" evidence="1">
    <location>
        <begin position="266"/>
        <end position="290"/>
    </location>
</feature>
<comment type="caution">
    <text evidence="2">The sequence shown here is derived from an EMBL/GenBank/DDBJ whole genome shotgun (WGS) entry which is preliminary data.</text>
</comment>
<feature type="compositionally biased region" description="Polar residues" evidence="1">
    <location>
        <begin position="407"/>
        <end position="423"/>
    </location>
</feature>
<sequence length="528" mass="56465">MSGTSSNSAGSVVPTARSPSIVTAYSHTDTDKTALSKSANTAIGATDSELHGRVGMTDTSAGSYRGNSKSDETSTALSPKSPDIILSNLRRGAVFGTSNRGNSSQPPEPNANSITYVTFSNNNSTVTGSQISEPESSKQSVSSKLSEARLSRVQKLTQGVDSQAKAVEKQRMAEKLKKKQEEIRRRREKEAQERNEKIRAQNLREISDLSTGKSKMSSASQKSKAPPKLRLRDSVAQSARSGRSMSTARSKFTSSNNSESPSSAKSVKKSQKTTHRKTTKKPARSARRKPKESDSSESGTESTEGSAKSLKTAKMSDNSERSCKNSPNALVKQNVEGQMKKLADDQKRAVEQSAKSKKPMMSRPTSYVFPGAGRTTMSMVTTAQASGGLKAPPPPPAHQVYDVSKLSNSQRGFTPAPNQSNKPRSLFGNGNARPIAARPAPPPSASNVSMRQHASSGGNKVVLYGTTPDGKNQVEFSIFMRIVSGEALGPSNAPVDLVPKKVIIGGKEISVDMTTSEPKKKIEKEMQI</sequence>
<feature type="compositionally biased region" description="Polar residues" evidence="1">
    <location>
        <begin position="57"/>
        <end position="78"/>
    </location>
</feature>
<organism evidence="2 3">
    <name type="scientific">Caenorhabditis bovis</name>
    <dbReference type="NCBI Taxonomy" id="2654633"/>
    <lineage>
        <taxon>Eukaryota</taxon>
        <taxon>Metazoa</taxon>
        <taxon>Ecdysozoa</taxon>
        <taxon>Nematoda</taxon>
        <taxon>Chromadorea</taxon>
        <taxon>Rhabditida</taxon>
        <taxon>Rhabditina</taxon>
        <taxon>Rhabditomorpha</taxon>
        <taxon>Rhabditoidea</taxon>
        <taxon>Rhabditidae</taxon>
        <taxon>Peloderinae</taxon>
        <taxon>Caenorhabditis</taxon>
    </lineage>
</organism>
<evidence type="ECO:0000313" key="2">
    <source>
        <dbReference type="EMBL" id="CAB3398762.1"/>
    </source>
</evidence>
<dbReference type="EMBL" id="CADEPM010000001">
    <property type="protein sequence ID" value="CAB3398762.1"/>
    <property type="molecule type" value="Genomic_DNA"/>
</dbReference>
<reference evidence="2 3" key="1">
    <citation type="submission" date="2020-04" db="EMBL/GenBank/DDBJ databases">
        <authorList>
            <person name="Laetsch R D."/>
            <person name="Stevens L."/>
            <person name="Kumar S."/>
            <person name="Blaxter L. M."/>
        </authorList>
    </citation>
    <scope>NUCLEOTIDE SEQUENCE [LARGE SCALE GENOMIC DNA]</scope>
</reference>
<dbReference type="OrthoDB" id="5843289at2759"/>
<name>A0A8S1EDJ4_9PELO</name>
<feature type="region of interest" description="Disordered" evidence="1">
    <location>
        <begin position="1"/>
        <end position="83"/>
    </location>
</feature>